<comment type="function">
    <text evidence="6">Has oligopeptidase activity and degrades a variety of small bioactive peptides.</text>
</comment>
<evidence type="ECO:0000313" key="9">
    <source>
        <dbReference type="EMBL" id="GAK47169.1"/>
    </source>
</evidence>
<dbReference type="MEROPS" id="M03.007"/>
<dbReference type="Gene3D" id="1.10.1370.20">
    <property type="entry name" value="Oligoendopeptidase f, C-terminal domain"/>
    <property type="match status" value="1"/>
</dbReference>
<dbReference type="InterPro" id="IPR013647">
    <property type="entry name" value="OligopepF_N_dom"/>
</dbReference>
<dbReference type="Proteomes" id="UP000028700">
    <property type="component" value="Unassembled WGS sequence"/>
</dbReference>
<organism evidence="9 10">
    <name type="scientific">Secundilactobacillus oryzae JCM 18671</name>
    <dbReference type="NCBI Taxonomy" id="1291743"/>
    <lineage>
        <taxon>Bacteria</taxon>
        <taxon>Bacillati</taxon>
        <taxon>Bacillota</taxon>
        <taxon>Bacilli</taxon>
        <taxon>Lactobacillales</taxon>
        <taxon>Lactobacillaceae</taxon>
        <taxon>Secundilactobacillus</taxon>
    </lineage>
</organism>
<evidence type="ECO:0000256" key="5">
    <source>
        <dbReference type="ARBA" id="ARBA00023049"/>
    </source>
</evidence>
<feature type="domain" description="Peptidase M3A/M3B catalytic" evidence="7">
    <location>
        <begin position="205"/>
        <end position="585"/>
    </location>
</feature>
<dbReference type="EMBL" id="BBJM01000003">
    <property type="protein sequence ID" value="GAK47169.1"/>
    <property type="molecule type" value="Genomic_DNA"/>
</dbReference>
<comment type="caution">
    <text evidence="9">The sequence shown here is derived from an EMBL/GenBank/DDBJ whole genome shotgun (WGS) entry which is preliminary data.</text>
</comment>
<dbReference type="GO" id="GO:0046872">
    <property type="term" value="F:metal ion binding"/>
    <property type="evidence" value="ECO:0007669"/>
    <property type="project" value="UniProtKB-UniRule"/>
</dbReference>
<dbReference type="Gene3D" id="1.20.140.70">
    <property type="entry name" value="Oligopeptidase f, N-terminal domain"/>
    <property type="match status" value="1"/>
</dbReference>
<evidence type="ECO:0000256" key="2">
    <source>
        <dbReference type="ARBA" id="ARBA00022723"/>
    </source>
</evidence>
<keyword evidence="3 6" id="KW-0378">Hydrolase</keyword>
<sequence length="599" mass="68229">MVKQLPKRNEVSESMTWDLSLIYQSDAEFEAAFKEIQESLPKLASLKGSLSQGADALRHALEAILAVDRKLEKLYVYTSLRSDVDTSDSVNLALNSRAESLAADFSADTAWFEPELLALPEVDLSKMINSDTELQKYRHYFDAVNQQRGHVLSANEEKLLAGAGDIFASSSRTFSMINDSDLEFGNVKDETGDEVQLSQGVYDTLIKSTDRAVRKQAFEKLYEVYRQFRNTLASTLSGEVKTHNYLAKTHHYETARQQALSNNHIPEAVFETLVSSVNNHLGLLHRYVKLRQKVLKLDDLHMYDMYTPITGEPSLSYTYEEAKATALDALKVFGDDYVSHVKEAFDSRWIDVTENKGKRSGAYSGGAYDTAPYMLLNWQDDLDNLYTLVHEMGHSMHSWYTRHNQPYQYGDYSIFVAEIASTTNENILTDYLLEKYQDPKVRAYVLNFYLDGFKGTIFRQTQFAEFEHFIHTEDAQGNPLTSDMMSDFYGDLNARYYGDAVARDPQIALEWSRIPHFYYNYYVYQYATGFAAATALANGVVNGDQTNRDAYLTYLKSGSSNYPIDVMKLAGVDMTKPDYLEDAFKIFEQRLNELESIIG</sequence>
<dbReference type="CDD" id="cd09608">
    <property type="entry name" value="M3B_PepF"/>
    <property type="match status" value="1"/>
</dbReference>
<dbReference type="STRING" id="1291743.LOSG293_030080"/>
<evidence type="ECO:0000259" key="8">
    <source>
        <dbReference type="Pfam" id="PF08439"/>
    </source>
</evidence>
<keyword evidence="5 6" id="KW-0482">Metalloprotease</keyword>
<dbReference type="Pfam" id="PF01432">
    <property type="entry name" value="Peptidase_M3"/>
    <property type="match status" value="1"/>
</dbReference>
<dbReference type="Pfam" id="PF08439">
    <property type="entry name" value="Peptidase_M3_N"/>
    <property type="match status" value="1"/>
</dbReference>
<dbReference type="AlphaFoldDB" id="A0A081BGK1"/>
<protein>
    <recommendedName>
        <fullName evidence="6">Oligopeptidase F</fullName>
        <ecNumber evidence="6">3.4.24.-</ecNumber>
    </recommendedName>
</protein>
<dbReference type="InterPro" id="IPR001567">
    <property type="entry name" value="Pept_M3A_M3B_dom"/>
</dbReference>
<keyword evidence="2 6" id="KW-0479">Metal-binding</keyword>
<dbReference type="OrthoDB" id="9766487at2"/>
<dbReference type="Gene3D" id="1.10.287.830">
    <property type="entry name" value="putative peptidase helix hairpin domain like"/>
    <property type="match status" value="1"/>
</dbReference>
<dbReference type="InterPro" id="IPR004438">
    <property type="entry name" value="Peptidase_M3B"/>
</dbReference>
<dbReference type="eggNOG" id="COG1164">
    <property type="taxonomic scope" value="Bacteria"/>
</dbReference>
<dbReference type="InterPro" id="IPR045090">
    <property type="entry name" value="Pept_M3A_M3B"/>
</dbReference>
<keyword evidence="4 6" id="KW-0862">Zinc</keyword>
<evidence type="ECO:0000256" key="1">
    <source>
        <dbReference type="ARBA" id="ARBA00022670"/>
    </source>
</evidence>
<evidence type="ECO:0000256" key="6">
    <source>
        <dbReference type="RuleBase" id="RU368091"/>
    </source>
</evidence>
<comment type="cofactor">
    <cofactor evidence="6">
        <name>Zn(2+)</name>
        <dbReference type="ChEBI" id="CHEBI:29105"/>
    </cofactor>
    <text evidence="6">Binds 1 zinc ion.</text>
</comment>
<dbReference type="GO" id="GO:0006508">
    <property type="term" value="P:proteolysis"/>
    <property type="evidence" value="ECO:0007669"/>
    <property type="project" value="UniProtKB-KW"/>
</dbReference>
<proteinExistence type="inferred from homology"/>
<feature type="domain" description="Oligopeptidase F N-terminal" evidence="8">
    <location>
        <begin position="115"/>
        <end position="184"/>
    </location>
</feature>
<dbReference type="GO" id="GO:0004222">
    <property type="term" value="F:metalloendopeptidase activity"/>
    <property type="evidence" value="ECO:0007669"/>
    <property type="project" value="UniProtKB-UniRule"/>
</dbReference>
<keyword evidence="10" id="KW-1185">Reference proteome</keyword>
<dbReference type="EC" id="3.4.24.-" evidence="6"/>
<dbReference type="SUPFAM" id="SSF55486">
    <property type="entry name" value="Metalloproteases ('zincins'), catalytic domain"/>
    <property type="match status" value="1"/>
</dbReference>
<dbReference type="PANTHER" id="PTHR11804:SF84">
    <property type="entry name" value="SACCHAROLYSIN"/>
    <property type="match status" value="1"/>
</dbReference>
<comment type="similarity">
    <text evidence="6">Belongs to the peptidase M3B family.</text>
</comment>
<dbReference type="GO" id="GO:0006518">
    <property type="term" value="P:peptide metabolic process"/>
    <property type="evidence" value="ECO:0007669"/>
    <property type="project" value="TreeGrafter"/>
</dbReference>
<reference evidence="9" key="1">
    <citation type="journal article" date="2014" name="Genome Announc.">
        <title>Draft Genome Sequence of Lactobacillus oryzae Strain SG293T.</title>
        <authorList>
            <person name="Tanizawa Y."/>
            <person name="Fujisawa T."/>
            <person name="Mochizuki T."/>
            <person name="Kaminuma E."/>
            <person name="Nakamura Y."/>
            <person name="Tohno M."/>
        </authorList>
    </citation>
    <scope>NUCLEOTIDE SEQUENCE [LARGE SCALE GENOMIC DNA]</scope>
    <source>
        <strain evidence="9">SG293</strain>
    </source>
</reference>
<dbReference type="PANTHER" id="PTHR11804">
    <property type="entry name" value="PROTEASE M3 THIMET OLIGOPEPTIDASE-RELATED"/>
    <property type="match status" value="1"/>
</dbReference>
<name>A0A081BGK1_9LACO</name>
<gene>
    <name evidence="9" type="ORF">LOSG293_030080</name>
</gene>
<dbReference type="NCBIfam" id="TIGR00181">
    <property type="entry name" value="pepF"/>
    <property type="match status" value="1"/>
</dbReference>
<keyword evidence="1 6" id="KW-0645">Protease</keyword>
<evidence type="ECO:0000313" key="10">
    <source>
        <dbReference type="Proteomes" id="UP000028700"/>
    </source>
</evidence>
<dbReference type="InterPro" id="IPR042088">
    <property type="entry name" value="OligoPept_F_C"/>
</dbReference>
<dbReference type="RefSeq" id="WP_034526126.1">
    <property type="nucleotide sequence ID" value="NZ_BBAZ01000003.1"/>
</dbReference>
<accession>A0A081BGK1</accession>
<evidence type="ECO:0000256" key="3">
    <source>
        <dbReference type="ARBA" id="ARBA00022801"/>
    </source>
</evidence>
<evidence type="ECO:0000259" key="7">
    <source>
        <dbReference type="Pfam" id="PF01432"/>
    </source>
</evidence>
<evidence type="ECO:0000256" key="4">
    <source>
        <dbReference type="ARBA" id="ARBA00022833"/>
    </source>
</evidence>